<dbReference type="Proteomes" id="UP000319209">
    <property type="component" value="Chromosome"/>
</dbReference>
<feature type="chain" id="PRO_5021858243" evidence="1">
    <location>
        <begin position="20"/>
        <end position="237"/>
    </location>
</feature>
<reference evidence="2 3" key="1">
    <citation type="submission" date="2019-07" db="EMBL/GenBank/DDBJ databases">
        <title>Genome sequencing for Formosa sp. PS13.</title>
        <authorList>
            <person name="Park S.-J."/>
        </authorList>
    </citation>
    <scope>NUCLEOTIDE SEQUENCE [LARGE SCALE GENOMIC DNA]</scope>
    <source>
        <strain evidence="2 3">PS13</strain>
    </source>
</reference>
<dbReference type="OrthoDB" id="1442023at2"/>
<proteinExistence type="predicted"/>
<dbReference type="AlphaFoldDB" id="A0A516GQM6"/>
<sequence>MKYNVLTLLIFVISSNSFSQIENLNAAKDYTAIASNSPINGSWTRTFNSESNSIKGDIYLYDSWSNKSQIFFDDVDSALNTSKLNYNLQAERFELKASKDSVFIINPGNVRKVVVGTSVFKRYLDPEFNRNSFFQELFLAQDKTLLKKYELDIIVGAVNPMTNQKMKSDAYNVNEKYFVLAKDSKEVLDEVKLNKKLVYSFTSEEYTDDVKQFVKNNHLSYKDDDDVILILNYIKTL</sequence>
<feature type="signal peptide" evidence="1">
    <location>
        <begin position="1"/>
        <end position="19"/>
    </location>
</feature>
<keyword evidence="3" id="KW-1185">Reference proteome</keyword>
<evidence type="ECO:0000256" key="1">
    <source>
        <dbReference type="SAM" id="SignalP"/>
    </source>
</evidence>
<evidence type="ECO:0000313" key="2">
    <source>
        <dbReference type="EMBL" id="QDO93822.1"/>
    </source>
</evidence>
<dbReference type="EMBL" id="CP041637">
    <property type="protein sequence ID" value="QDO93822.1"/>
    <property type="molecule type" value="Genomic_DNA"/>
</dbReference>
<gene>
    <name evidence="2" type="ORF">FNB79_07460</name>
</gene>
<evidence type="ECO:0000313" key="3">
    <source>
        <dbReference type="Proteomes" id="UP000319209"/>
    </source>
</evidence>
<protein>
    <submittedName>
        <fullName evidence="2">Uncharacterized protein</fullName>
    </submittedName>
</protein>
<accession>A0A516GQM6</accession>
<name>A0A516GQM6_9FLAO</name>
<dbReference type="KEGG" id="fop:FNB79_07460"/>
<organism evidence="2 3">
    <name type="scientific">Formosa sediminum</name>
    <dbReference type="NCBI Taxonomy" id="2594004"/>
    <lineage>
        <taxon>Bacteria</taxon>
        <taxon>Pseudomonadati</taxon>
        <taxon>Bacteroidota</taxon>
        <taxon>Flavobacteriia</taxon>
        <taxon>Flavobacteriales</taxon>
        <taxon>Flavobacteriaceae</taxon>
        <taxon>Formosa</taxon>
    </lineage>
</organism>
<keyword evidence="1" id="KW-0732">Signal</keyword>
<dbReference type="RefSeq" id="WP_143380712.1">
    <property type="nucleotide sequence ID" value="NZ_CP041637.1"/>
</dbReference>